<evidence type="ECO:0000256" key="1">
    <source>
        <dbReference type="SAM" id="Phobius"/>
    </source>
</evidence>
<evidence type="ECO:0000313" key="2">
    <source>
        <dbReference type="EMBL" id="QOP41169.1"/>
    </source>
</evidence>
<gene>
    <name evidence="2" type="ORF">FJR03_05195</name>
</gene>
<sequence length="255" mass="29699">MIYIAFILFTLFILFFVLYQWQYFLIFSPTYIKERRLCEQCEPLEIVTDDGISLEGVVYEPKEFKETLLFFAGRSHDSVALIQKLQATYPKSRIITFNYRSYGRNKGSVTEKNMLEDALHIAKIVQKNYGDFYLLGFSIGSSLCAYIASKMKVKGVFLVGAFDSIPLIAKIKFNCSIPEMFIKYKFPTIEFVQNIESDTYIFLSQDDDITYIENGRNLSKSVKNLTFYKEYENLSHKELLWDEEVVGYINGVVNR</sequence>
<keyword evidence="1" id="KW-0812">Transmembrane</keyword>
<reference evidence="2 3" key="1">
    <citation type="submission" date="2019-06" db="EMBL/GenBank/DDBJ databases">
        <title>Sulfurimonas gotlandica sp. nov., a chemoautotrophic and psychrotolerant epsilonproteobacterium isolated from a pelagic redoxcline, and an emended description of the genus Sulfurimonas.</title>
        <authorList>
            <person name="Wang S."/>
            <person name="Jiang L."/>
            <person name="Shao Z."/>
        </authorList>
    </citation>
    <scope>NUCLEOTIDE SEQUENCE [LARGE SCALE GENOMIC DNA]</scope>
    <source>
        <strain evidence="2 3">B2</strain>
    </source>
</reference>
<organism evidence="2 3">
    <name type="scientific">Sulfurimonas marina</name>
    <dbReference type="NCBI Taxonomy" id="2590551"/>
    <lineage>
        <taxon>Bacteria</taxon>
        <taxon>Pseudomonadati</taxon>
        <taxon>Campylobacterota</taxon>
        <taxon>Epsilonproteobacteria</taxon>
        <taxon>Campylobacterales</taxon>
        <taxon>Sulfurimonadaceae</taxon>
        <taxon>Sulfurimonas</taxon>
    </lineage>
</organism>
<dbReference type="KEGG" id="smax:FJR03_05195"/>
<dbReference type="AlphaFoldDB" id="A0A7M1AUS5"/>
<keyword evidence="2" id="KW-0378">Hydrolase</keyword>
<dbReference type="RefSeq" id="WP_193114588.1">
    <property type="nucleotide sequence ID" value="NZ_CP041165.1"/>
</dbReference>
<evidence type="ECO:0000313" key="3">
    <source>
        <dbReference type="Proteomes" id="UP000593910"/>
    </source>
</evidence>
<dbReference type="InterPro" id="IPR029058">
    <property type="entry name" value="AB_hydrolase_fold"/>
</dbReference>
<dbReference type="GO" id="GO:0016787">
    <property type="term" value="F:hydrolase activity"/>
    <property type="evidence" value="ECO:0007669"/>
    <property type="project" value="UniProtKB-KW"/>
</dbReference>
<dbReference type="PANTHER" id="PTHR12277:SF81">
    <property type="entry name" value="PROTEIN ABHD13"/>
    <property type="match status" value="1"/>
</dbReference>
<name>A0A7M1AUS5_9BACT</name>
<protein>
    <submittedName>
        <fullName evidence="2">Alpha/beta hydrolase</fullName>
    </submittedName>
</protein>
<keyword evidence="1" id="KW-1133">Transmembrane helix</keyword>
<dbReference type="Proteomes" id="UP000593910">
    <property type="component" value="Chromosome"/>
</dbReference>
<dbReference type="PANTHER" id="PTHR12277">
    <property type="entry name" value="ALPHA/BETA HYDROLASE DOMAIN-CONTAINING PROTEIN"/>
    <property type="match status" value="1"/>
</dbReference>
<proteinExistence type="predicted"/>
<feature type="transmembrane region" description="Helical" evidence="1">
    <location>
        <begin position="6"/>
        <end position="26"/>
    </location>
</feature>
<accession>A0A7M1AUS5</accession>
<dbReference type="EMBL" id="CP041165">
    <property type="protein sequence ID" value="QOP41169.1"/>
    <property type="molecule type" value="Genomic_DNA"/>
</dbReference>
<dbReference type="Gene3D" id="3.40.50.1820">
    <property type="entry name" value="alpha/beta hydrolase"/>
    <property type="match status" value="1"/>
</dbReference>
<keyword evidence="1" id="KW-0472">Membrane</keyword>
<keyword evidence="3" id="KW-1185">Reference proteome</keyword>
<dbReference type="SUPFAM" id="SSF53474">
    <property type="entry name" value="alpha/beta-Hydrolases"/>
    <property type="match status" value="1"/>
</dbReference>